<proteinExistence type="predicted"/>
<protein>
    <recommendedName>
        <fullName evidence="10">ARM repeat superfamily protein</fullName>
    </recommendedName>
</protein>
<feature type="domain" description="Proteasome adapter and scaffold protein ECM29 HEAT-repeat" evidence="7">
    <location>
        <begin position="945"/>
        <end position="1105"/>
    </location>
</feature>
<name>A0AAV9EWX2_ACOCL</name>
<sequence length="1460" mass="161358">MEILTHVNKRVKHQPEIGLPFTELWKIYSEANAAPIVRNFCMVYIEMAFERMLAEDKMTLAPDLVVKVSELPLKHQDIVLRIVAKVIGDCHSIQIAENIARKYKAIGFGRDRQLFIEFCLHMILYQPPSQSSECPAGLSVAQSDRVTGKLPLKSEFLLARKMGILNVIEAMDLAPELVYPLYIAACSDSQESVVKRGEELLKRKAAGVNLEDSDLIGRLFFLFNGTVGTPNVAQELKVSPGSPALRARLMSVFCRSIIAANSFPSTLQCIFGCFYGNGTTSRLKQLGMEFTVWVFKHSRMDQLKLMGPVILSGIVRSLDDFLNSGIDANTRDMRSFAFQAIGLLAHRMPQLFREKIDMAVRLFNALKMEDQFLRLTIQESTNSLAVAYKDAPANVIKDLEMLLSEHCKALYVKETLSLQESVLLLNGNEGQDEVHLDREMALENLFPSRDKGHHSVDKNTDFKYPKLHDMLDYICKQQPSLLDSTEKWGDKLLFPSKMYVAMINFLLKCFEADFEQDGRTHEFHYVETLCELLERAMIFEGSVELHATASKALISIASCLPELVASRYARKISWVRQLLGHVDSATRESASRLLGITCSTISAVEASALISDLVSSTNGTQKLRFESYHGTLSAIGFVIAECMNGPPKEAFSHLIGDQDEPHTGAGVSRHEYRNLVNALVSTLTGSGKRKRAIKLMEDSEVFQAGSIGESLSGGKLSTYKELCGLANEMGQPDLIYKLMDLANYQAALNSKRGAAFGFSKIAKQAGDSLKPHLRLLVPRLLRYQYDPDKNLQDAMGHIWKSIVADPKKTIDEYFDLIIDDLLVQSGSRLWRSREASCLALADIIQGRKFDQVSQHLRRIWVAAFRAMDDIKETVRNSGDSLCRAVSSLTVRLCDISLTSASDASRTMDIVLPFLLLEGIVSKVDSVRKASVSIVMKLSKGAGTAIRPHLPDLVCCMLESLSSLEDQTLNYVELHASNVGIRTEKLENLRIAVAKDSPMWETLDLCLKVINSQSLGDLVPRLAQLVRSGVGLNTRVGVASFISLMVQKVNAEIKPFTSILLKLLFPAVLEERSAAAKRAFASACAIVLKYTGPSQAQKLIEDTAALHVGDRNAQISSAILLKNYSSFAADVVSGYLAITVPVTFIARFEDDKDVSKVFEELWEENTSSERLTLQLYLAEIVLLLCDGVASSSWANKKKVKESAKAIRNLSEVLGESLSSFQSDLLNCLLKEIPGRLWEGKDAILYATASLCTSCHKSIYAADPATPNTVLSAISSACAKKGKAYREAAFSCLQQVMTAFGSPEFFGRVFPLLFEVCSQASVAKPGNASLINADTRSGEDHVEEDFSTPLDKVIDCVTSCIHLARVQDILGQGKSLMFSNVAPKVIECISSIKIAQVHIAASECLLDMTKLYKSIPPTEREAVAFKDELIHLCEVEKNEQAKSLLRGCINILDDVTPEGTTK</sequence>
<dbReference type="Pfam" id="PF13001">
    <property type="entry name" value="ECM29_N"/>
    <property type="match status" value="1"/>
</dbReference>
<evidence type="ECO:0000256" key="3">
    <source>
        <dbReference type="ARBA" id="ARBA00022737"/>
    </source>
</evidence>
<evidence type="ECO:0000259" key="6">
    <source>
        <dbReference type="Pfam" id="PF23702"/>
    </source>
</evidence>
<gene>
    <name evidence="8" type="ORF">QJS10_CPA05g00692</name>
</gene>
<dbReference type="GO" id="GO:0060090">
    <property type="term" value="F:molecular adaptor activity"/>
    <property type="evidence" value="ECO:0007669"/>
    <property type="project" value="InterPro"/>
</dbReference>
<accession>A0AAV9EWX2</accession>
<dbReference type="InterPro" id="IPR055443">
    <property type="entry name" value="HEAT_ECM29"/>
</dbReference>
<dbReference type="InterPro" id="IPR016024">
    <property type="entry name" value="ARM-type_fold"/>
</dbReference>
<evidence type="ECO:0000313" key="9">
    <source>
        <dbReference type="Proteomes" id="UP001180020"/>
    </source>
</evidence>
<keyword evidence="9" id="KW-1185">Reference proteome</keyword>
<dbReference type="Proteomes" id="UP001180020">
    <property type="component" value="Unassembled WGS sequence"/>
</dbReference>
<evidence type="ECO:0000259" key="5">
    <source>
        <dbReference type="Pfam" id="PF13001"/>
    </source>
</evidence>
<keyword evidence="3" id="KW-0677">Repeat</keyword>
<comment type="subcellular location">
    <subcellularLocation>
        <location evidence="1">Cytoplasm</location>
    </subcellularLocation>
</comment>
<dbReference type="Gene3D" id="1.25.10.10">
    <property type="entry name" value="Leucine-rich Repeat Variant"/>
    <property type="match status" value="2"/>
</dbReference>
<dbReference type="InterPro" id="IPR055444">
    <property type="entry name" value="ARM_ECM29"/>
</dbReference>
<dbReference type="PANTHER" id="PTHR23346:SF19">
    <property type="entry name" value="PROTEASOME ADAPTER AND SCAFFOLD PROTEIN ECM29"/>
    <property type="match status" value="1"/>
</dbReference>
<dbReference type="GO" id="GO:0000502">
    <property type="term" value="C:proteasome complex"/>
    <property type="evidence" value="ECO:0007669"/>
    <property type="project" value="UniProtKB-KW"/>
</dbReference>
<organism evidence="8 9">
    <name type="scientific">Acorus calamus</name>
    <name type="common">Sweet flag</name>
    <dbReference type="NCBI Taxonomy" id="4465"/>
    <lineage>
        <taxon>Eukaryota</taxon>
        <taxon>Viridiplantae</taxon>
        <taxon>Streptophyta</taxon>
        <taxon>Embryophyta</taxon>
        <taxon>Tracheophyta</taxon>
        <taxon>Spermatophyta</taxon>
        <taxon>Magnoliopsida</taxon>
        <taxon>Liliopsida</taxon>
        <taxon>Acoraceae</taxon>
        <taxon>Acorus</taxon>
    </lineage>
</organism>
<dbReference type="GO" id="GO:0005634">
    <property type="term" value="C:nucleus"/>
    <property type="evidence" value="ECO:0007669"/>
    <property type="project" value="TreeGrafter"/>
</dbReference>
<feature type="domain" description="ECM29 ARM-like repeats" evidence="6">
    <location>
        <begin position="551"/>
        <end position="645"/>
    </location>
</feature>
<reference evidence="8" key="2">
    <citation type="submission" date="2023-06" db="EMBL/GenBank/DDBJ databases">
        <authorList>
            <person name="Ma L."/>
            <person name="Liu K.-W."/>
            <person name="Li Z."/>
            <person name="Hsiao Y.-Y."/>
            <person name="Qi Y."/>
            <person name="Fu T."/>
            <person name="Tang G."/>
            <person name="Zhang D."/>
            <person name="Sun W.-H."/>
            <person name="Liu D.-K."/>
            <person name="Li Y."/>
            <person name="Chen G.-Z."/>
            <person name="Liu X.-D."/>
            <person name="Liao X.-Y."/>
            <person name="Jiang Y.-T."/>
            <person name="Yu X."/>
            <person name="Hao Y."/>
            <person name="Huang J."/>
            <person name="Zhao X.-W."/>
            <person name="Ke S."/>
            <person name="Chen Y.-Y."/>
            <person name="Wu W.-L."/>
            <person name="Hsu J.-L."/>
            <person name="Lin Y.-F."/>
            <person name="Huang M.-D."/>
            <person name="Li C.-Y."/>
            <person name="Huang L."/>
            <person name="Wang Z.-W."/>
            <person name="Zhao X."/>
            <person name="Zhong W.-Y."/>
            <person name="Peng D.-H."/>
            <person name="Ahmad S."/>
            <person name="Lan S."/>
            <person name="Zhang J.-S."/>
            <person name="Tsai W.-C."/>
            <person name="Van De Peer Y."/>
            <person name="Liu Z.-J."/>
        </authorList>
    </citation>
    <scope>NUCLEOTIDE SEQUENCE</scope>
    <source>
        <strain evidence="8">CP</strain>
        <tissue evidence="8">Leaves</tissue>
    </source>
</reference>
<evidence type="ECO:0000256" key="2">
    <source>
        <dbReference type="ARBA" id="ARBA00022490"/>
    </source>
</evidence>
<dbReference type="GO" id="GO:0005737">
    <property type="term" value="C:cytoplasm"/>
    <property type="evidence" value="ECO:0007669"/>
    <property type="project" value="UniProtKB-SubCell"/>
</dbReference>
<evidence type="ECO:0000256" key="1">
    <source>
        <dbReference type="ARBA" id="ARBA00004496"/>
    </source>
</evidence>
<comment type="caution">
    <text evidence="8">The sequence shown here is derived from an EMBL/GenBank/DDBJ whole genome shotgun (WGS) entry which is preliminary data.</text>
</comment>
<evidence type="ECO:0000313" key="8">
    <source>
        <dbReference type="EMBL" id="KAK1316643.1"/>
    </source>
</evidence>
<dbReference type="Pfam" id="PF24492">
    <property type="entry name" value="HEAT_ECM29"/>
    <property type="match status" value="1"/>
</dbReference>
<evidence type="ECO:0000259" key="7">
    <source>
        <dbReference type="Pfam" id="PF24492"/>
    </source>
</evidence>
<dbReference type="GO" id="GO:0036503">
    <property type="term" value="P:ERAD pathway"/>
    <property type="evidence" value="ECO:0007669"/>
    <property type="project" value="TreeGrafter"/>
</dbReference>
<feature type="domain" description="Proteasome component Ecm29 N-terminal" evidence="5">
    <location>
        <begin position="1"/>
        <end position="408"/>
    </location>
</feature>
<dbReference type="GO" id="GO:0043248">
    <property type="term" value="P:proteasome assembly"/>
    <property type="evidence" value="ECO:0007669"/>
    <property type="project" value="InterPro"/>
</dbReference>
<evidence type="ECO:0000256" key="4">
    <source>
        <dbReference type="ARBA" id="ARBA00022942"/>
    </source>
</evidence>
<dbReference type="EMBL" id="JAUJYO010000005">
    <property type="protein sequence ID" value="KAK1316643.1"/>
    <property type="molecule type" value="Genomic_DNA"/>
</dbReference>
<keyword evidence="2" id="KW-0963">Cytoplasm</keyword>
<reference evidence="8" key="1">
    <citation type="journal article" date="2023" name="Nat. Commun.">
        <title>Diploid and tetraploid genomes of Acorus and the evolution of monocots.</title>
        <authorList>
            <person name="Ma L."/>
            <person name="Liu K.W."/>
            <person name="Li Z."/>
            <person name="Hsiao Y.Y."/>
            <person name="Qi Y."/>
            <person name="Fu T."/>
            <person name="Tang G.D."/>
            <person name="Zhang D."/>
            <person name="Sun W.H."/>
            <person name="Liu D.K."/>
            <person name="Li Y."/>
            <person name="Chen G.Z."/>
            <person name="Liu X.D."/>
            <person name="Liao X.Y."/>
            <person name="Jiang Y.T."/>
            <person name="Yu X."/>
            <person name="Hao Y."/>
            <person name="Huang J."/>
            <person name="Zhao X.W."/>
            <person name="Ke S."/>
            <person name="Chen Y.Y."/>
            <person name="Wu W.L."/>
            <person name="Hsu J.L."/>
            <person name="Lin Y.F."/>
            <person name="Huang M.D."/>
            <person name="Li C.Y."/>
            <person name="Huang L."/>
            <person name="Wang Z.W."/>
            <person name="Zhao X."/>
            <person name="Zhong W.Y."/>
            <person name="Peng D.H."/>
            <person name="Ahmad S."/>
            <person name="Lan S."/>
            <person name="Zhang J.S."/>
            <person name="Tsai W.C."/>
            <person name="Van de Peer Y."/>
            <person name="Liu Z.J."/>
        </authorList>
    </citation>
    <scope>NUCLEOTIDE SEQUENCE</scope>
    <source>
        <strain evidence="8">CP</strain>
    </source>
</reference>
<evidence type="ECO:0008006" key="10">
    <source>
        <dbReference type="Google" id="ProtNLM"/>
    </source>
</evidence>
<dbReference type="PANTHER" id="PTHR23346">
    <property type="entry name" value="TRANSLATIONAL ACTIVATOR GCN1-RELATED"/>
    <property type="match status" value="1"/>
</dbReference>
<dbReference type="InterPro" id="IPR024372">
    <property type="entry name" value="Ecm29_N"/>
</dbReference>
<keyword evidence="4" id="KW-0647">Proteasome</keyword>
<dbReference type="Pfam" id="PF23702">
    <property type="entry name" value="ARM_ECM29"/>
    <property type="match status" value="1"/>
</dbReference>
<dbReference type="InterPro" id="IPR011989">
    <property type="entry name" value="ARM-like"/>
</dbReference>
<dbReference type="SUPFAM" id="SSF48371">
    <property type="entry name" value="ARM repeat"/>
    <property type="match status" value="2"/>
</dbReference>